<evidence type="ECO:0000259" key="2">
    <source>
        <dbReference type="PROSITE" id="PS51272"/>
    </source>
</evidence>
<reference evidence="3" key="1">
    <citation type="submission" date="2020-10" db="EMBL/GenBank/DDBJ databases">
        <authorList>
            <person name="Castelo-Branco R."/>
            <person name="Eusebio N."/>
            <person name="Adriana R."/>
            <person name="Vieira A."/>
            <person name="Brugerolle De Fraissinette N."/>
            <person name="Rezende De Castro R."/>
            <person name="Schneider M.P."/>
            <person name="Vasconcelos V."/>
            <person name="Leao P.N."/>
        </authorList>
    </citation>
    <scope>NUCLEOTIDE SEQUENCE</scope>
    <source>
        <strain evidence="3">LEGE 07157</strain>
    </source>
</reference>
<evidence type="ECO:0000256" key="1">
    <source>
        <dbReference type="SAM" id="MobiDB-lite"/>
    </source>
</evidence>
<dbReference type="InterPro" id="IPR018711">
    <property type="entry name" value="NAGPA"/>
</dbReference>
<feature type="compositionally biased region" description="Basic and acidic residues" evidence="1">
    <location>
        <begin position="385"/>
        <end position="398"/>
    </location>
</feature>
<evidence type="ECO:0000313" key="3">
    <source>
        <dbReference type="EMBL" id="MBE9114606.1"/>
    </source>
</evidence>
<proteinExistence type="predicted"/>
<dbReference type="EMBL" id="JADEWZ010000002">
    <property type="protein sequence ID" value="MBE9114606.1"/>
    <property type="molecule type" value="Genomic_DNA"/>
</dbReference>
<feature type="domain" description="SLH" evidence="2">
    <location>
        <begin position="4"/>
        <end position="67"/>
    </location>
</feature>
<organism evidence="3 4">
    <name type="scientific">Lusitaniella coriacea LEGE 07157</name>
    <dbReference type="NCBI Taxonomy" id="945747"/>
    <lineage>
        <taxon>Bacteria</taxon>
        <taxon>Bacillati</taxon>
        <taxon>Cyanobacteriota</taxon>
        <taxon>Cyanophyceae</taxon>
        <taxon>Spirulinales</taxon>
        <taxon>Lusitaniellaceae</taxon>
        <taxon>Lusitaniella</taxon>
    </lineage>
</organism>
<feature type="domain" description="SLH" evidence="2">
    <location>
        <begin position="68"/>
        <end position="127"/>
    </location>
</feature>
<dbReference type="Proteomes" id="UP000654482">
    <property type="component" value="Unassembled WGS sequence"/>
</dbReference>
<sequence length="778" mass="85831">MANDSTPVFPDVTNHWAKEFIQALRSRNIVSGFPNGSFRPDKIMNRAEYAAILEPSFRRPSAREYVPFVDFSSHYWAAGSIRRAYETGFLSGFPNRRFRPLDPVARVQVLVSLVNGLRLGAALKSDAIVLSEVYEDAGEIPSYAVQSVEIATRAGIVVNHPDLKRLNPNQGATRAEVAAFIYQALVFLGKVPVIDSEYILTWSSPVLLNQGTKISLNGRTRTAQWGQWRRGASLRTGIRDVDLQNVLGVELLNSSDPKVQPIRWFADTAVDLGMRMEGRDRILDVTDLAFRENWDIQGDETTLSLTLPASKLENITFEEQPTGANLILDLDRPTTWQLRQQDGNWILSLDSDAEQELIDRFQTGSVPQPTPDNTEEQNEGETSGSDEKPNPPIAERKNGQIVLTGNLPDGLGVKVTSSRGQSYQLRVELRPDALVDRDIAWMKGLRWQQQYLNLGEARFPVTWLTVNLQEPSFRLRPIWTNSSTMTGTEPLLTMARKWEVFAAINGGFFNRITRFPLGAIRWQNEWLSGPILNRGAIAWNNVGEVEMDRLTLNENLKTQFGKEFPILFLNSGYYRAGIARYTPAWGSTYTPFIDDEVAIAVENNRIIRHHNGGAAGSGAIAIPENGYLLVLRANASVVASLDVGSTVEIEQSTTPSHLETFPHLLAAGPLLLKNGQEVLDAAAEGFGSFFLKQTAIRSILGKTAEGKIIIATIHNRVGGRGPTLPETVQLAGQIGMVDALNLDGGSSTSLYLGGQLLNRPPSTAARVHNGLALVSSEL</sequence>
<name>A0A8J7DTZ6_9CYAN</name>
<protein>
    <submittedName>
        <fullName evidence="3">S-layer homology domain-containing protein</fullName>
    </submittedName>
</protein>
<gene>
    <name evidence="3" type="ORF">IQ249_01730</name>
</gene>
<dbReference type="PROSITE" id="PS51272">
    <property type="entry name" value="SLH"/>
    <property type="match status" value="3"/>
</dbReference>
<dbReference type="PANTHER" id="PTHR40446">
    <property type="entry name" value="N-ACETYLGLUCOSAMINE-1-PHOSPHODIESTER ALPHA-N-ACETYLGLUCOSAMINIDASE"/>
    <property type="match status" value="1"/>
</dbReference>
<dbReference type="Pfam" id="PF09992">
    <property type="entry name" value="NAGPA"/>
    <property type="match status" value="1"/>
</dbReference>
<dbReference type="RefSeq" id="WP_194027696.1">
    <property type="nucleotide sequence ID" value="NZ_JADEWZ010000002.1"/>
</dbReference>
<dbReference type="AlphaFoldDB" id="A0A8J7DTZ6"/>
<feature type="domain" description="SLH" evidence="2">
    <location>
        <begin position="131"/>
        <end position="195"/>
    </location>
</feature>
<dbReference type="PANTHER" id="PTHR40446:SF2">
    <property type="entry name" value="N-ACETYLGLUCOSAMINE-1-PHOSPHODIESTER ALPHA-N-ACETYLGLUCOSAMINIDASE"/>
    <property type="match status" value="1"/>
</dbReference>
<keyword evidence="4" id="KW-1185">Reference proteome</keyword>
<dbReference type="InterPro" id="IPR001119">
    <property type="entry name" value="SLH_dom"/>
</dbReference>
<feature type="region of interest" description="Disordered" evidence="1">
    <location>
        <begin position="362"/>
        <end position="399"/>
    </location>
</feature>
<comment type="caution">
    <text evidence="3">The sequence shown here is derived from an EMBL/GenBank/DDBJ whole genome shotgun (WGS) entry which is preliminary data.</text>
</comment>
<dbReference type="Pfam" id="PF00395">
    <property type="entry name" value="SLH"/>
    <property type="match status" value="3"/>
</dbReference>
<accession>A0A8J7DTZ6</accession>
<evidence type="ECO:0000313" key="4">
    <source>
        <dbReference type="Proteomes" id="UP000654482"/>
    </source>
</evidence>